<evidence type="ECO:0000256" key="1">
    <source>
        <dbReference type="SAM" id="MobiDB-lite"/>
    </source>
</evidence>
<feature type="compositionally biased region" description="Basic and acidic residues" evidence="1">
    <location>
        <begin position="1"/>
        <end position="12"/>
    </location>
</feature>
<feature type="non-terminal residue" evidence="3">
    <location>
        <position position="42"/>
    </location>
</feature>
<protein>
    <submittedName>
        <fullName evidence="3">Uncharacterized protein</fullName>
    </submittedName>
</protein>
<dbReference type="EMBL" id="CAJOBH010135280">
    <property type="protein sequence ID" value="CAF4778548.1"/>
    <property type="molecule type" value="Genomic_DNA"/>
</dbReference>
<dbReference type="Proteomes" id="UP000681967">
    <property type="component" value="Unassembled WGS sequence"/>
</dbReference>
<feature type="region of interest" description="Disordered" evidence="1">
    <location>
        <begin position="1"/>
        <end position="21"/>
    </location>
</feature>
<gene>
    <name evidence="4" type="ORF">BYL167_LOCUS47212</name>
    <name evidence="2" type="ORF">GIL414_LOCUS36900</name>
    <name evidence="3" type="ORF">SMN809_LOCUS43998</name>
</gene>
<evidence type="ECO:0000313" key="5">
    <source>
        <dbReference type="Proteomes" id="UP000676336"/>
    </source>
</evidence>
<dbReference type="Proteomes" id="UP000676336">
    <property type="component" value="Unassembled WGS sequence"/>
</dbReference>
<name>A0A8S3AFU1_9BILA</name>
<evidence type="ECO:0000313" key="2">
    <source>
        <dbReference type="EMBL" id="CAF4552588.1"/>
    </source>
</evidence>
<proteinExistence type="predicted"/>
<organism evidence="3 5">
    <name type="scientific">Rotaria magnacalcarata</name>
    <dbReference type="NCBI Taxonomy" id="392030"/>
    <lineage>
        <taxon>Eukaryota</taxon>
        <taxon>Metazoa</taxon>
        <taxon>Spiralia</taxon>
        <taxon>Gnathifera</taxon>
        <taxon>Rotifera</taxon>
        <taxon>Eurotatoria</taxon>
        <taxon>Bdelloidea</taxon>
        <taxon>Philodinida</taxon>
        <taxon>Philodinidae</taxon>
        <taxon>Rotaria</taxon>
    </lineage>
</organism>
<reference evidence="3" key="1">
    <citation type="submission" date="2021-02" db="EMBL/GenBank/DDBJ databases">
        <authorList>
            <person name="Nowell W R."/>
        </authorList>
    </citation>
    <scope>NUCLEOTIDE SEQUENCE</scope>
</reference>
<comment type="caution">
    <text evidence="3">The sequence shown here is derived from an EMBL/GenBank/DDBJ whole genome shotgun (WGS) entry which is preliminary data.</text>
</comment>
<dbReference type="EMBL" id="CAJOBJ010093228">
    <property type="protein sequence ID" value="CAF4552588.1"/>
    <property type="molecule type" value="Genomic_DNA"/>
</dbReference>
<sequence length="42" mass="4687">MFVLSEQKHANDDNTAAAHSTSSANRQNRILLFTAKNLIVRC</sequence>
<dbReference type="EMBL" id="CAJOBI010131057">
    <property type="protein sequence ID" value="CAF4724559.1"/>
    <property type="molecule type" value="Genomic_DNA"/>
</dbReference>
<dbReference type="Proteomes" id="UP000681720">
    <property type="component" value="Unassembled WGS sequence"/>
</dbReference>
<evidence type="ECO:0000313" key="4">
    <source>
        <dbReference type="EMBL" id="CAF4778548.1"/>
    </source>
</evidence>
<evidence type="ECO:0000313" key="3">
    <source>
        <dbReference type="EMBL" id="CAF4724559.1"/>
    </source>
</evidence>
<accession>A0A8S3AFU1</accession>
<dbReference type="AlphaFoldDB" id="A0A8S3AFU1"/>